<accession>A0AAE7WA56</accession>
<keyword evidence="2" id="KW-1185">Reference proteome</keyword>
<protein>
    <submittedName>
        <fullName evidence="1">Uncharacterized protein</fullName>
    </submittedName>
</protein>
<reference evidence="1" key="1">
    <citation type="submission" date="2021-03" db="EMBL/GenBank/DDBJ databases">
        <authorList>
            <person name="Thompson D.W."/>
            <person name="Brown H.M.F."/>
            <person name="Thompson S.D."/>
            <person name="Grose J.H."/>
        </authorList>
    </citation>
    <scope>NUCLEOTIDE SEQUENCE</scope>
</reference>
<evidence type="ECO:0000313" key="2">
    <source>
        <dbReference type="Proteomes" id="UP000827626"/>
    </source>
</evidence>
<dbReference type="EMBL" id="MW749010">
    <property type="protein sequence ID" value="QYA57488.1"/>
    <property type="molecule type" value="Genomic_DNA"/>
</dbReference>
<name>A0AAE7WA56_9CAUD</name>
<dbReference type="Proteomes" id="UP000827626">
    <property type="component" value="Segment"/>
</dbReference>
<evidence type="ECO:0000313" key="1">
    <source>
        <dbReference type="EMBL" id="QYA57488.1"/>
    </source>
</evidence>
<proteinExistence type="predicted"/>
<organism evidence="1 2">
    <name type="scientific">Hafnia phage vB_HpaM_SarahDanielle</name>
    <dbReference type="NCBI Taxonomy" id="2836113"/>
    <lineage>
        <taxon>Viruses</taxon>
        <taxon>Duplodnaviria</taxon>
        <taxon>Heunggongvirae</taxon>
        <taxon>Uroviricota</taxon>
        <taxon>Caudoviricetes</taxon>
        <taxon>Andersonviridae</taxon>
        <taxon>Andersonviridae incertae sedis</taxon>
        <taxon>Daniellevirus</taxon>
        <taxon>Daniellevirus danielle</taxon>
    </lineage>
</organism>
<gene>
    <name evidence="1" type="ORF">SARAHDANIELLE_60</name>
</gene>
<sequence length="72" mass="8235">MTPSKRDTQQPNQEDLKMLSAKTLLNTALQFNNRTTSGLAQVLWNMGMLEAKKEKQPLYFSNKSFKVTSKIN</sequence>